<evidence type="ECO:0000256" key="17">
    <source>
        <dbReference type="RuleBase" id="RU003464"/>
    </source>
</evidence>
<dbReference type="InterPro" id="IPR029028">
    <property type="entry name" value="Alpha/beta_knot_MTases"/>
</dbReference>
<comment type="similarity">
    <text evidence="3 15 17">Belongs to the RNA methyltransferase TrmD family.</text>
</comment>
<dbReference type="HAMAP" id="MF_00605">
    <property type="entry name" value="TrmD"/>
    <property type="match status" value="1"/>
</dbReference>
<evidence type="ECO:0000256" key="5">
    <source>
        <dbReference type="ARBA" id="ARBA00012807"/>
    </source>
</evidence>
<comment type="subunit">
    <text evidence="4 15 17">Homodimer.</text>
</comment>
<evidence type="ECO:0000256" key="15">
    <source>
        <dbReference type="HAMAP-Rule" id="MF_00605"/>
    </source>
</evidence>
<evidence type="ECO:0000256" key="11">
    <source>
        <dbReference type="ARBA" id="ARBA00022694"/>
    </source>
</evidence>
<evidence type="ECO:0000256" key="10">
    <source>
        <dbReference type="ARBA" id="ARBA00022691"/>
    </source>
</evidence>
<evidence type="ECO:0000256" key="14">
    <source>
        <dbReference type="ARBA" id="ARBA00047783"/>
    </source>
</evidence>
<dbReference type="RefSeq" id="WP_203471871.1">
    <property type="nucleotide sequence ID" value="NZ_AP022873.1"/>
</dbReference>
<feature type="domain" description="tRNA methyltransferase TRMD/TRM10-type" evidence="18">
    <location>
        <begin position="5"/>
        <end position="227"/>
    </location>
</feature>
<dbReference type="Proteomes" id="UP000516360">
    <property type="component" value="Chromosome"/>
</dbReference>
<evidence type="ECO:0000256" key="6">
    <source>
        <dbReference type="ARBA" id="ARBA00014679"/>
    </source>
</evidence>
<evidence type="ECO:0000256" key="2">
    <source>
        <dbReference type="ARBA" id="ARBA00004496"/>
    </source>
</evidence>
<dbReference type="AlphaFoldDB" id="A0A7G1H208"/>
<name>A0A7G1H208_9BACT</name>
<keyword evidence="7 15" id="KW-0963">Cytoplasm</keyword>
<keyword evidence="20" id="KW-1185">Reference proteome</keyword>
<dbReference type="EMBL" id="AP022873">
    <property type="protein sequence ID" value="BCB96688.1"/>
    <property type="molecule type" value="Genomic_DNA"/>
</dbReference>
<feature type="binding site" evidence="15 16">
    <location>
        <begin position="135"/>
        <end position="140"/>
    </location>
    <ligand>
        <name>S-adenosyl-L-methionine</name>
        <dbReference type="ChEBI" id="CHEBI:59789"/>
    </ligand>
</feature>
<proteinExistence type="inferred from homology"/>
<dbReference type="Pfam" id="PF01746">
    <property type="entry name" value="tRNA_m1G_MT"/>
    <property type="match status" value="1"/>
</dbReference>
<dbReference type="InterPro" id="IPR002649">
    <property type="entry name" value="tRNA_m1G_MeTrfase_TrmD"/>
</dbReference>
<dbReference type="GO" id="GO:0002939">
    <property type="term" value="P:tRNA N1-guanine methylation"/>
    <property type="evidence" value="ECO:0007669"/>
    <property type="project" value="TreeGrafter"/>
</dbReference>
<accession>A0A7G1H208</accession>
<sequence length="244" mass="28042">MNIGFDIITIFPGIFHAYLGESILKKALQKKLLDVKVYNLRDFTTDRHKTVDDYPYGGGPGMVMKIEPIYNAVHAIKADGLERQIVMLSPQGKIYNQAMAEEMLKEKRRVLFICGRYEGIDERVRESIVDEEISIGDYVMTGGELAALVIIDSIARLIPGVLGDEESIKEESFTWGLLDYPHYTRPPEFMGMKVPDVLLSGNHREIYKWRRRQAIRRTLERRPEILKNAKLTDEDIEILKEEGL</sequence>
<evidence type="ECO:0000313" key="19">
    <source>
        <dbReference type="EMBL" id="BCB96688.1"/>
    </source>
</evidence>
<evidence type="ECO:0000256" key="8">
    <source>
        <dbReference type="ARBA" id="ARBA00022603"/>
    </source>
</evidence>
<dbReference type="NCBIfam" id="TIGR00088">
    <property type="entry name" value="trmD"/>
    <property type="match status" value="1"/>
</dbReference>
<comment type="catalytic activity">
    <reaction evidence="14 15 17">
        <text>guanosine(37) in tRNA + S-adenosyl-L-methionine = N(1)-methylguanosine(37) in tRNA + S-adenosyl-L-homocysteine + H(+)</text>
        <dbReference type="Rhea" id="RHEA:36899"/>
        <dbReference type="Rhea" id="RHEA-COMP:10145"/>
        <dbReference type="Rhea" id="RHEA-COMP:10147"/>
        <dbReference type="ChEBI" id="CHEBI:15378"/>
        <dbReference type="ChEBI" id="CHEBI:57856"/>
        <dbReference type="ChEBI" id="CHEBI:59789"/>
        <dbReference type="ChEBI" id="CHEBI:73542"/>
        <dbReference type="ChEBI" id="CHEBI:74269"/>
        <dbReference type="EC" id="2.1.1.228"/>
    </reaction>
</comment>
<comment type="subcellular location">
    <subcellularLocation>
        <location evidence="2 15 17">Cytoplasm</location>
    </subcellularLocation>
</comment>
<dbReference type="PANTHER" id="PTHR46417:SF1">
    <property type="entry name" value="TRNA (GUANINE-N(1)-)-METHYLTRANSFERASE"/>
    <property type="match status" value="1"/>
</dbReference>
<dbReference type="Gene3D" id="3.40.1280.10">
    <property type="match status" value="1"/>
</dbReference>
<protein>
    <recommendedName>
        <fullName evidence="6 15">tRNA (guanine-N(1)-)-methyltransferase</fullName>
        <ecNumber evidence="5 15">2.1.1.228</ecNumber>
    </recommendedName>
    <alternativeName>
        <fullName evidence="12 15">M1G-methyltransferase</fullName>
    </alternativeName>
    <alternativeName>
        <fullName evidence="13 15">tRNA [GM37] methyltransferase</fullName>
    </alternativeName>
</protein>
<dbReference type="GO" id="GO:0052906">
    <property type="term" value="F:tRNA (guanine(37)-N1)-methyltransferase activity"/>
    <property type="evidence" value="ECO:0007669"/>
    <property type="project" value="UniProtKB-UniRule"/>
</dbReference>
<dbReference type="SUPFAM" id="SSF75217">
    <property type="entry name" value="alpha/beta knot"/>
    <property type="match status" value="1"/>
</dbReference>
<evidence type="ECO:0000256" key="9">
    <source>
        <dbReference type="ARBA" id="ARBA00022679"/>
    </source>
</evidence>
<dbReference type="KEGG" id="dtp:JZK55_16100"/>
<keyword evidence="11 15" id="KW-0819">tRNA processing</keyword>
<keyword evidence="8 15" id="KW-0489">Methyltransferase</keyword>
<evidence type="ECO:0000256" key="4">
    <source>
        <dbReference type="ARBA" id="ARBA00011738"/>
    </source>
</evidence>
<dbReference type="PIRSF" id="PIRSF000386">
    <property type="entry name" value="tRNA_mtase"/>
    <property type="match status" value="1"/>
</dbReference>
<dbReference type="InterPro" id="IPR023148">
    <property type="entry name" value="tRNA_m1G_MeTrfase_C_sf"/>
</dbReference>
<dbReference type="PANTHER" id="PTHR46417">
    <property type="entry name" value="TRNA (GUANINE-N(1)-)-METHYLTRANSFERASE"/>
    <property type="match status" value="1"/>
</dbReference>
<evidence type="ECO:0000313" key="20">
    <source>
        <dbReference type="Proteomes" id="UP000516360"/>
    </source>
</evidence>
<reference evidence="19 20" key="1">
    <citation type="submission" date="2020-03" db="EMBL/GenBank/DDBJ databases">
        <title>Complete genome sequences of two sulfur-disproportionating bacterial strains T55J and Mzg5.</title>
        <authorList>
            <person name="Umezawa K."/>
            <person name="Kojima H."/>
            <person name="Kato Y."/>
            <person name="Fukui M."/>
        </authorList>
    </citation>
    <scope>NUCLEOTIDE SEQUENCE [LARGE SCALE GENOMIC DNA]</scope>
    <source>
        <strain evidence="19 20">T55J</strain>
    </source>
</reference>
<keyword evidence="10 15" id="KW-0949">S-adenosyl-L-methionine</keyword>
<dbReference type="FunFam" id="1.10.1270.20:FF:000001">
    <property type="entry name" value="tRNA (guanine-N(1)-)-methyltransferase"/>
    <property type="match status" value="1"/>
</dbReference>
<keyword evidence="9 15" id="KW-0808">Transferase</keyword>
<evidence type="ECO:0000256" key="7">
    <source>
        <dbReference type="ARBA" id="ARBA00022490"/>
    </source>
</evidence>
<dbReference type="InterPro" id="IPR016009">
    <property type="entry name" value="tRNA_MeTrfase_TRMD/TRM10"/>
</dbReference>
<evidence type="ECO:0000256" key="12">
    <source>
        <dbReference type="ARBA" id="ARBA00029736"/>
    </source>
</evidence>
<comment type="function">
    <text evidence="1 15 17">Specifically methylates guanosine-37 in various tRNAs.</text>
</comment>
<evidence type="ECO:0000256" key="16">
    <source>
        <dbReference type="PIRSR" id="PIRSR000386-1"/>
    </source>
</evidence>
<dbReference type="NCBIfam" id="NF000648">
    <property type="entry name" value="PRK00026.1"/>
    <property type="match status" value="1"/>
</dbReference>
<dbReference type="GO" id="GO:0005829">
    <property type="term" value="C:cytosol"/>
    <property type="evidence" value="ECO:0007669"/>
    <property type="project" value="TreeGrafter"/>
</dbReference>
<dbReference type="EC" id="2.1.1.228" evidence="5 15"/>
<dbReference type="InterPro" id="IPR029026">
    <property type="entry name" value="tRNA_m1G_MTases_N"/>
</dbReference>
<dbReference type="Gene3D" id="1.10.1270.20">
    <property type="entry name" value="tRNA(m1g37)methyltransferase, domain 2"/>
    <property type="match status" value="1"/>
</dbReference>
<evidence type="ECO:0000256" key="3">
    <source>
        <dbReference type="ARBA" id="ARBA00007630"/>
    </source>
</evidence>
<organism evidence="19 20">
    <name type="scientific">Dissulfurispira thermophila</name>
    <dbReference type="NCBI Taxonomy" id="2715679"/>
    <lineage>
        <taxon>Bacteria</taxon>
        <taxon>Pseudomonadati</taxon>
        <taxon>Nitrospirota</taxon>
        <taxon>Thermodesulfovibrionia</taxon>
        <taxon>Thermodesulfovibrionales</taxon>
        <taxon>Dissulfurispiraceae</taxon>
        <taxon>Dissulfurispira</taxon>
    </lineage>
</organism>
<feature type="binding site" evidence="15 16">
    <location>
        <position position="115"/>
    </location>
    <ligand>
        <name>S-adenosyl-L-methionine</name>
        <dbReference type="ChEBI" id="CHEBI:59789"/>
    </ligand>
</feature>
<dbReference type="CDD" id="cd18080">
    <property type="entry name" value="TrmD-like"/>
    <property type="match status" value="1"/>
</dbReference>
<gene>
    <name evidence="15 19" type="primary">trmD</name>
    <name evidence="19" type="ORF">JZK55_16100</name>
</gene>
<evidence type="ECO:0000256" key="1">
    <source>
        <dbReference type="ARBA" id="ARBA00002634"/>
    </source>
</evidence>
<evidence type="ECO:0000259" key="18">
    <source>
        <dbReference type="Pfam" id="PF01746"/>
    </source>
</evidence>
<evidence type="ECO:0000256" key="13">
    <source>
        <dbReference type="ARBA" id="ARBA00033392"/>
    </source>
</evidence>
<dbReference type="FunFam" id="3.40.1280.10:FF:000001">
    <property type="entry name" value="tRNA (guanine-N(1)-)-methyltransferase"/>
    <property type="match status" value="1"/>
</dbReference>